<gene>
    <name evidence="8" type="ORF">KZY68_06955</name>
</gene>
<keyword evidence="3" id="KW-1003">Cell membrane</keyword>
<evidence type="ECO:0000256" key="7">
    <source>
        <dbReference type="SAM" id="Phobius"/>
    </source>
</evidence>
<proteinExistence type="inferred from homology"/>
<keyword evidence="4 7" id="KW-0812">Transmembrane</keyword>
<dbReference type="PANTHER" id="PTHR43663:SF1">
    <property type="entry name" value="CHROMATE TRANSPORTER"/>
    <property type="match status" value="1"/>
</dbReference>
<dbReference type="Pfam" id="PF02417">
    <property type="entry name" value="Chromate_transp"/>
    <property type="match status" value="1"/>
</dbReference>
<feature type="transmembrane region" description="Helical" evidence="7">
    <location>
        <begin position="79"/>
        <end position="104"/>
    </location>
</feature>
<evidence type="ECO:0000256" key="1">
    <source>
        <dbReference type="ARBA" id="ARBA00004651"/>
    </source>
</evidence>
<dbReference type="GO" id="GO:0015109">
    <property type="term" value="F:chromate transmembrane transporter activity"/>
    <property type="evidence" value="ECO:0007669"/>
    <property type="project" value="InterPro"/>
</dbReference>
<comment type="subcellular location">
    <subcellularLocation>
        <location evidence="1">Cell membrane</location>
        <topology evidence="1">Multi-pass membrane protein</topology>
    </subcellularLocation>
</comment>
<keyword evidence="6 7" id="KW-0472">Membrane</keyword>
<name>A0AAW4NM00_9BACT</name>
<evidence type="ECO:0000313" key="9">
    <source>
        <dbReference type="Proteomes" id="UP001196873"/>
    </source>
</evidence>
<keyword evidence="5 7" id="KW-1133">Transmembrane helix</keyword>
<evidence type="ECO:0000256" key="5">
    <source>
        <dbReference type="ARBA" id="ARBA00022989"/>
    </source>
</evidence>
<dbReference type="Proteomes" id="UP001196873">
    <property type="component" value="Unassembled WGS sequence"/>
</dbReference>
<reference evidence="8" key="1">
    <citation type="submission" date="2021-07" db="EMBL/GenBank/DDBJ databases">
        <title>Genomic diversity and antimicrobial resistance of Prevotella spp. isolated from chronic lung disease airways.</title>
        <authorList>
            <person name="Webb K.A."/>
            <person name="Olagoke O.S."/>
            <person name="Baird T."/>
            <person name="Neill J."/>
            <person name="Pham A."/>
            <person name="Wells T.J."/>
            <person name="Ramsay K.A."/>
            <person name="Bell S.C."/>
            <person name="Sarovich D.S."/>
            <person name="Price E.P."/>
        </authorList>
    </citation>
    <scope>NUCLEOTIDE SEQUENCE</scope>
    <source>
        <strain evidence="8">SCHI0047.S.3</strain>
    </source>
</reference>
<dbReference type="GO" id="GO:0005886">
    <property type="term" value="C:plasma membrane"/>
    <property type="evidence" value="ECO:0007669"/>
    <property type="project" value="UniProtKB-SubCell"/>
</dbReference>
<comment type="caution">
    <text evidence="8">The sequence shown here is derived from an EMBL/GenBank/DDBJ whole genome shotgun (WGS) entry which is preliminary data.</text>
</comment>
<dbReference type="InterPro" id="IPR003370">
    <property type="entry name" value="Chromate_transpt"/>
</dbReference>
<accession>A0AAW4NM00</accession>
<dbReference type="AlphaFoldDB" id="A0AAW4NM00"/>
<evidence type="ECO:0000313" key="8">
    <source>
        <dbReference type="EMBL" id="MBW4865750.1"/>
    </source>
</evidence>
<evidence type="ECO:0000256" key="3">
    <source>
        <dbReference type="ARBA" id="ARBA00022475"/>
    </source>
</evidence>
<sequence length="190" mass="20690">MVFLQLFIAFFAIGLFGFGGEYAMVSLLQNILVNRFHWLSVGEFTNVIAVSQMTPGPTSLNTATYCGYTAIQQAGYSDLLAVVGSITATLALVLPSFLLMLFVCKMFIKYMNTTTVQSILLGLRPMTVGLLLASTLLLMTPENFSTPANPWAFWISIGLFIATFVGVKVVGINPLRMIGYSAFAGLLLLY</sequence>
<dbReference type="EMBL" id="JAHXRF010000009">
    <property type="protein sequence ID" value="MBW4865750.1"/>
    <property type="molecule type" value="Genomic_DNA"/>
</dbReference>
<protein>
    <submittedName>
        <fullName evidence="8">Chromate transporter</fullName>
    </submittedName>
</protein>
<comment type="similarity">
    <text evidence="2">Belongs to the chromate ion transporter (CHR) (TC 2.A.51) family.</text>
</comment>
<dbReference type="PANTHER" id="PTHR43663">
    <property type="entry name" value="CHROMATE TRANSPORT PROTEIN-RELATED"/>
    <property type="match status" value="1"/>
</dbReference>
<feature type="transmembrane region" description="Helical" evidence="7">
    <location>
        <begin position="116"/>
        <end position="139"/>
    </location>
</feature>
<organism evidence="8 9">
    <name type="scientific">Segatella salivae</name>
    <dbReference type="NCBI Taxonomy" id="228604"/>
    <lineage>
        <taxon>Bacteria</taxon>
        <taxon>Pseudomonadati</taxon>
        <taxon>Bacteroidota</taxon>
        <taxon>Bacteroidia</taxon>
        <taxon>Bacteroidales</taxon>
        <taxon>Prevotellaceae</taxon>
        <taxon>Segatella</taxon>
    </lineage>
</organism>
<dbReference type="RefSeq" id="WP_219427820.1">
    <property type="nucleotide sequence ID" value="NZ_JAHXRD010000010.1"/>
</dbReference>
<evidence type="ECO:0000256" key="6">
    <source>
        <dbReference type="ARBA" id="ARBA00023136"/>
    </source>
</evidence>
<feature type="transmembrane region" description="Helical" evidence="7">
    <location>
        <begin position="151"/>
        <end position="171"/>
    </location>
</feature>
<dbReference type="InterPro" id="IPR052518">
    <property type="entry name" value="CHR_Transporter"/>
</dbReference>
<evidence type="ECO:0000256" key="4">
    <source>
        <dbReference type="ARBA" id="ARBA00022692"/>
    </source>
</evidence>
<evidence type="ECO:0000256" key="2">
    <source>
        <dbReference type="ARBA" id="ARBA00005262"/>
    </source>
</evidence>